<sequence>MGDPNMTMPNLGEDSGAILDDEDLLPQNLTSVKGSTKVVPSAGLHME</sequence>
<evidence type="ECO:0000256" key="1">
    <source>
        <dbReference type="SAM" id="MobiDB-lite"/>
    </source>
</evidence>
<name>A0A6I3SIJ0_HELMO</name>
<gene>
    <name evidence="2" type="ORF">GJ688_06915</name>
</gene>
<dbReference type="AlphaFoldDB" id="A0A6I3SIJ0"/>
<dbReference type="RefSeq" id="WP_155475801.1">
    <property type="nucleotide sequence ID" value="NZ_WNKU01000005.1"/>
</dbReference>
<evidence type="ECO:0000313" key="3">
    <source>
        <dbReference type="Proteomes" id="UP000430670"/>
    </source>
</evidence>
<protein>
    <submittedName>
        <fullName evidence="2">Uncharacterized protein</fullName>
    </submittedName>
</protein>
<evidence type="ECO:0000313" key="2">
    <source>
        <dbReference type="EMBL" id="MTV48709.1"/>
    </source>
</evidence>
<keyword evidence="3" id="KW-1185">Reference proteome</keyword>
<reference evidence="2 3" key="1">
    <citation type="submission" date="2019-11" db="EMBL/GenBank/DDBJ databases">
        <title>Whole-genome sequence of a the green, strictly anaerobic photosynthetic bacterium Heliobacillus mobilis DSM 6151.</title>
        <authorList>
            <person name="Kyndt J.A."/>
            <person name="Meyer T.E."/>
        </authorList>
    </citation>
    <scope>NUCLEOTIDE SEQUENCE [LARGE SCALE GENOMIC DNA]</scope>
    <source>
        <strain evidence="2 3">DSM 6151</strain>
    </source>
</reference>
<feature type="region of interest" description="Disordered" evidence="1">
    <location>
        <begin position="1"/>
        <end position="21"/>
    </location>
</feature>
<comment type="caution">
    <text evidence="2">The sequence shown here is derived from an EMBL/GenBank/DDBJ whole genome shotgun (WGS) entry which is preliminary data.</text>
</comment>
<dbReference type="EMBL" id="WNKU01000005">
    <property type="protein sequence ID" value="MTV48709.1"/>
    <property type="molecule type" value="Genomic_DNA"/>
</dbReference>
<dbReference type="Proteomes" id="UP000430670">
    <property type="component" value="Unassembled WGS sequence"/>
</dbReference>
<proteinExistence type="predicted"/>
<accession>A0A6I3SIJ0</accession>
<organism evidence="2 3">
    <name type="scientific">Heliobacterium mobile</name>
    <name type="common">Heliobacillus mobilis</name>
    <dbReference type="NCBI Taxonomy" id="28064"/>
    <lineage>
        <taxon>Bacteria</taxon>
        <taxon>Bacillati</taxon>
        <taxon>Bacillota</taxon>
        <taxon>Clostridia</taxon>
        <taxon>Eubacteriales</taxon>
        <taxon>Heliobacteriaceae</taxon>
        <taxon>Heliobacterium</taxon>
    </lineage>
</organism>